<dbReference type="InterPro" id="IPR012675">
    <property type="entry name" value="Beta-grasp_dom_sf"/>
</dbReference>
<name>A0ABP8VWL0_9ACTN</name>
<dbReference type="SUPFAM" id="SSF54285">
    <property type="entry name" value="MoaD/ThiS"/>
    <property type="match status" value="1"/>
</dbReference>
<keyword evidence="2" id="KW-1185">Reference proteome</keyword>
<evidence type="ECO:0000313" key="1">
    <source>
        <dbReference type="EMBL" id="GAA4672590.1"/>
    </source>
</evidence>
<protein>
    <submittedName>
        <fullName evidence="1">MoaD/ThiS family protein</fullName>
    </submittedName>
</protein>
<reference evidence="2" key="1">
    <citation type="journal article" date="2019" name="Int. J. Syst. Evol. Microbiol.">
        <title>The Global Catalogue of Microorganisms (GCM) 10K type strain sequencing project: providing services to taxonomists for standard genome sequencing and annotation.</title>
        <authorList>
            <consortium name="The Broad Institute Genomics Platform"/>
            <consortium name="The Broad Institute Genome Sequencing Center for Infectious Disease"/>
            <person name="Wu L."/>
            <person name="Ma J."/>
        </authorList>
    </citation>
    <scope>NUCLEOTIDE SEQUENCE [LARGE SCALE GENOMIC DNA]</scope>
    <source>
        <strain evidence="2">JCM 18127</strain>
    </source>
</reference>
<accession>A0ABP8VWL0</accession>
<dbReference type="InterPro" id="IPR003749">
    <property type="entry name" value="ThiS/MoaD-like"/>
</dbReference>
<dbReference type="EMBL" id="BAABIM010000001">
    <property type="protein sequence ID" value="GAA4672590.1"/>
    <property type="molecule type" value="Genomic_DNA"/>
</dbReference>
<dbReference type="InterPro" id="IPR016155">
    <property type="entry name" value="Mopterin_synth/thiamin_S_b"/>
</dbReference>
<organism evidence="1 2">
    <name type="scientific">Nocardioides nanhaiensis</name>
    <dbReference type="NCBI Taxonomy" id="1476871"/>
    <lineage>
        <taxon>Bacteria</taxon>
        <taxon>Bacillati</taxon>
        <taxon>Actinomycetota</taxon>
        <taxon>Actinomycetes</taxon>
        <taxon>Propionibacteriales</taxon>
        <taxon>Nocardioidaceae</taxon>
        <taxon>Nocardioides</taxon>
    </lineage>
</organism>
<dbReference type="Gene3D" id="3.10.20.30">
    <property type="match status" value="1"/>
</dbReference>
<dbReference type="Proteomes" id="UP001500621">
    <property type="component" value="Unassembled WGS sequence"/>
</dbReference>
<proteinExistence type="predicted"/>
<gene>
    <name evidence="1" type="ORF">GCM10023226_06830</name>
</gene>
<dbReference type="RefSeq" id="WP_345262653.1">
    <property type="nucleotide sequence ID" value="NZ_BAABIM010000001.1"/>
</dbReference>
<sequence length="100" mass="9815">MAVTAPLPAGSETGVIRVNYWAAARAAAGVAHDDLPAGAPMTLAEVLAAAVALHPGTRLPDVVGVCSVLVGEQPVGTEDPGAVVVEPGDVVELLPPFAGG</sequence>
<evidence type="ECO:0000313" key="2">
    <source>
        <dbReference type="Proteomes" id="UP001500621"/>
    </source>
</evidence>
<comment type="caution">
    <text evidence="1">The sequence shown here is derived from an EMBL/GenBank/DDBJ whole genome shotgun (WGS) entry which is preliminary data.</text>
</comment>
<dbReference type="Pfam" id="PF02597">
    <property type="entry name" value="ThiS"/>
    <property type="match status" value="1"/>
</dbReference>